<dbReference type="EMBL" id="JARJCM010000414">
    <property type="protein sequence ID" value="KAJ7017360.1"/>
    <property type="molecule type" value="Genomic_DNA"/>
</dbReference>
<gene>
    <name evidence="2" type="ORF">C8F04DRAFT_1200667</name>
</gene>
<protein>
    <submittedName>
        <fullName evidence="2">Uncharacterized protein</fullName>
    </submittedName>
</protein>
<dbReference type="AlphaFoldDB" id="A0AAD6WLY0"/>
<proteinExistence type="predicted"/>
<evidence type="ECO:0000313" key="3">
    <source>
        <dbReference type="Proteomes" id="UP001218188"/>
    </source>
</evidence>
<comment type="caution">
    <text evidence="2">The sequence shown here is derived from an EMBL/GenBank/DDBJ whole genome shotgun (WGS) entry which is preliminary data.</text>
</comment>
<feature type="region of interest" description="Disordered" evidence="1">
    <location>
        <begin position="1"/>
        <end position="21"/>
    </location>
</feature>
<evidence type="ECO:0000313" key="2">
    <source>
        <dbReference type="EMBL" id="KAJ7017360.1"/>
    </source>
</evidence>
<evidence type="ECO:0000256" key="1">
    <source>
        <dbReference type="SAM" id="MobiDB-lite"/>
    </source>
</evidence>
<keyword evidence="3" id="KW-1185">Reference proteome</keyword>
<sequence>MCREGMVGVEKMSGRRRGDGPLTTQVAVCRHTPLHASEGPADHGNGAVREKYRRRRGGKRESKVTVEGAWDLGTDWDCFERVAERVRSSSKPFKSIIKMFPPDEERQGAKLIDVIDLQIHVLVNTVDNVLCNGNFWRIGQSVRVLGGEAEAQGEVLERWRWLHLSSFPPTTIAHHVSPSQCISAHEYRILGPISSTCTTPKRRILINTKEFLAISRLLVNPPYFQIPNLTHIPYRTLPPHILFSPHILYPANLLGVIAASRLGTHGVALNRMVDSELPSPADLGRLVSDSVLGDPMAILPLATVLERRKRRR</sequence>
<feature type="region of interest" description="Disordered" evidence="1">
    <location>
        <begin position="34"/>
        <end position="60"/>
    </location>
</feature>
<accession>A0AAD6WLY0</accession>
<dbReference type="Proteomes" id="UP001218188">
    <property type="component" value="Unassembled WGS sequence"/>
</dbReference>
<organism evidence="2 3">
    <name type="scientific">Mycena alexandri</name>
    <dbReference type="NCBI Taxonomy" id="1745969"/>
    <lineage>
        <taxon>Eukaryota</taxon>
        <taxon>Fungi</taxon>
        <taxon>Dikarya</taxon>
        <taxon>Basidiomycota</taxon>
        <taxon>Agaricomycotina</taxon>
        <taxon>Agaricomycetes</taxon>
        <taxon>Agaricomycetidae</taxon>
        <taxon>Agaricales</taxon>
        <taxon>Marasmiineae</taxon>
        <taxon>Mycenaceae</taxon>
        <taxon>Mycena</taxon>
    </lineage>
</organism>
<reference evidence="2" key="1">
    <citation type="submission" date="2023-03" db="EMBL/GenBank/DDBJ databases">
        <title>Massive genome expansion in bonnet fungi (Mycena s.s.) driven by repeated elements and novel gene families across ecological guilds.</title>
        <authorList>
            <consortium name="Lawrence Berkeley National Laboratory"/>
            <person name="Harder C.B."/>
            <person name="Miyauchi S."/>
            <person name="Viragh M."/>
            <person name="Kuo A."/>
            <person name="Thoen E."/>
            <person name="Andreopoulos B."/>
            <person name="Lu D."/>
            <person name="Skrede I."/>
            <person name="Drula E."/>
            <person name="Henrissat B."/>
            <person name="Morin E."/>
            <person name="Kohler A."/>
            <person name="Barry K."/>
            <person name="LaButti K."/>
            <person name="Morin E."/>
            <person name="Salamov A."/>
            <person name="Lipzen A."/>
            <person name="Mereny Z."/>
            <person name="Hegedus B."/>
            <person name="Baldrian P."/>
            <person name="Stursova M."/>
            <person name="Weitz H."/>
            <person name="Taylor A."/>
            <person name="Grigoriev I.V."/>
            <person name="Nagy L.G."/>
            <person name="Martin F."/>
            <person name="Kauserud H."/>
        </authorList>
    </citation>
    <scope>NUCLEOTIDE SEQUENCE</scope>
    <source>
        <strain evidence="2">CBHHK200</strain>
    </source>
</reference>
<name>A0AAD6WLY0_9AGAR</name>